<reference evidence="9 10" key="1">
    <citation type="submission" date="2017-06" db="EMBL/GenBank/DDBJ databases">
        <title>Genome Sequencing of the methanotroph Methylovulum psychrotolerants str. HV10-M2 isolated from a high-altitude environment.</title>
        <authorList>
            <person name="Mateos-Rivera A."/>
        </authorList>
    </citation>
    <scope>NUCLEOTIDE SEQUENCE [LARGE SCALE GENOMIC DNA]</scope>
    <source>
        <strain evidence="9 10">HV10_M2</strain>
    </source>
</reference>
<dbReference type="Proteomes" id="UP000197019">
    <property type="component" value="Chromosome"/>
</dbReference>
<protein>
    <recommendedName>
        <fullName evidence="8">Acyltransferase 3 domain-containing protein</fullName>
    </recommendedName>
</protein>
<feature type="transmembrane region" description="Helical" evidence="7">
    <location>
        <begin position="82"/>
        <end position="103"/>
    </location>
</feature>
<evidence type="ECO:0000256" key="3">
    <source>
        <dbReference type="ARBA" id="ARBA00022475"/>
    </source>
</evidence>
<dbReference type="PANTHER" id="PTHR40074">
    <property type="entry name" value="O-ACETYLTRANSFERASE WECH"/>
    <property type="match status" value="1"/>
</dbReference>
<dbReference type="OrthoDB" id="1072135at2"/>
<dbReference type="Pfam" id="PF01757">
    <property type="entry name" value="Acyl_transf_3"/>
    <property type="match status" value="1"/>
</dbReference>
<feature type="transmembrane region" description="Helical" evidence="7">
    <location>
        <begin position="123"/>
        <end position="145"/>
    </location>
</feature>
<dbReference type="GO" id="GO:0016413">
    <property type="term" value="F:O-acetyltransferase activity"/>
    <property type="evidence" value="ECO:0007669"/>
    <property type="project" value="TreeGrafter"/>
</dbReference>
<sequence>MSSPTTQKPWLDYLRIIATLAVICIHATSHYYKNAPDLNTLNWWLTNLLNAASRFAVPIFVMISGALLLGKPSTTKAFYQKRTIRLLPPLLFWSAFYFGFGLLTDTDLHQQLWQILLHGYTRIHLWYLTMLACLMLFAPFINQFINGNKPRPADLRLLLLLMLGFFSLNGLALVAENLLKAELNWFRIFPWYIAYFILGYYLDHYGNRLHLSNRVMVSALALLIAAGAGGNYLLRQHLHISQDPPPLFSDMGPLSFIIAALVFLLAKTNAAYLRDHKTVRHLADTTFGIYLVHPVFIFLSKQVLPDYNSHPLPYIALTFTATTLLSYLCIAVLRKNALFRRVT</sequence>
<evidence type="ECO:0000256" key="5">
    <source>
        <dbReference type="ARBA" id="ARBA00022989"/>
    </source>
</evidence>
<feature type="transmembrane region" description="Helical" evidence="7">
    <location>
        <begin position="185"/>
        <end position="203"/>
    </location>
</feature>
<dbReference type="GO" id="GO:0009246">
    <property type="term" value="P:enterobacterial common antigen biosynthetic process"/>
    <property type="evidence" value="ECO:0007669"/>
    <property type="project" value="TreeGrafter"/>
</dbReference>
<keyword evidence="5 7" id="KW-1133">Transmembrane helix</keyword>
<feature type="transmembrane region" description="Helical" evidence="7">
    <location>
        <begin position="215"/>
        <end position="234"/>
    </location>
</feature>
<comment type="similarity">
    <text evidence="2">Belongs to the acyltransferase 3 family.</text>
</comment>
<dbReference type="PANTHER" id="PTHR40074:SF2">
    <property type="entry name" value="O-ACETYLTRANSFERASE WECH"/>
    <property type="match status" value="1"/>
</dbReference>
<keyword evidence="10" id="KW-1185">Reference proteome</keyword>
<evidence type="ECO:0000256" key="4">
    <source>
        <dbReference type="ARBA" id="ARBA00022692"/>
    </source>
</evidence>
<evidence type="ECO:0000256" key="7">
    <source>
        <dbReference type="SAM" id="Phobius"/>
    </source>
</evidence>
<evidence type="ECO:0000313" key="9">
    <source>
        <dbReference type="EMBL" id="ASF45248.1"/>
    </source>
</evidence>
<evidence type="ECO:0000259" key="8">
    <source>
        <dbReference type="Pfam" id="PF01757"/>
    </source>
</evidence>
<feature type="transmembrane region" description="Helical" evidence="7">
    <location>
        <begin position="157"/>
        <end position="179"/>
    </location>
</feature>
<feature type="domain" description="Acyltransferase 3" evidence="8">
    <location>
        <begin position="9"/>
        <end position="329"/>
    </location>
</feature>
<keyword evidence="6 7" id="KW-0472">Membrane</keyword>
<proteinExistence type="inferred from homology"/>
<organism evidence="9 10">
    <name type="scientific">Methylovulum psychrotolerans</name>
    <dbReference type="NCBI Taxonomy" id="1704499"/>
    <lineage>
        <taxon>Bacteria</taxon>
        <taxon>Pseudomonadati</taxon>
        <taxon>Pseudomonadota</taxon>
        <taxon>Gammaproteobacteria</taxon>
        <taxon>Methylococcales</taxon>
        <taxon>Methylococcaceae</taxon>
        <taxon>Methylovulum</taxon>
    </lineage>
</organism>
<dbReference type="RefSeq" id="WP_088618131.1">
    <property type="nucleotide sequence ID" value="NZ_CP022129.1"/>
</dbReference>
<feature type="transmembrane region" description="Helical" evidence="7">
    <location>
        <begin position="282"/>
        <end position="300"/>
    </location>
</feature>
<gene>
    <name evidence="9" type="ORF">CEK71_03755</name>
</gene>
<evidence type="ECO:0000256" key="1">
    <source>
        <dbReference type="ARBA" id="ARBA00004651"/>
    </source>
</evidence>
<evidence type="ECO:0000256" key="6">
    <source>
        <dbReference type="ARBA" id="ARBA00023136"/>
    </source>
</evidence>
<evidence type="ECO:0000313" key="10">
    <source>
        <dbReference type="Proteomes" id="UP000197019"/>
    </source>
</evidence>
<dbReference type="KEGG" id="mpsy:CEK71_03755"/>
<keyword evidence="3" id="KW-1003">Cell membrane</keyword>
<dbReference type="GO" id="GO:0005886">
    <property type="term" value="C:plasma membrane"/>
    <property type="evidence" value="ECO:0007669"/>
    <property type="project" value="UniProtKB-SubCell"/>
</dbReference>
<feature type="transmembrane region" description="Helical" evidence="7">
    <location>
        <begin position="312"/>
        <end position="333"/>
    </location>
</feature>
<keyword evidence="4 7" id="KW-0812">Transmembrane</keyword>
<feature type="transmembrane region" description="Helical" evidence="7">
    <location>
        <begin position="12"/>
        <end position="32"/>
    </location>
</feature>
<accession>A0A1Z4BVE4</accession>
<evidence type="ECO:0000256" key="2">
    <source>
        <dbReference type="ARBA" id="ARBA00007400"/>
    </source>
</evidence>
<dbReference type="InterPro" id="IPR002656">
    <property type="entry name" value="Acyl_transf_3_dom"/>
</dbReference>
<name>A0A1Z4BVE4_9GAMM</name>
<dbReference type="AlphaFoldDB" id="A0A1Z4BVE4"/>
<comment type="subcellular location">
    <subcellularLocation>
        <location evidence="1">Cell membrane</location>
        <topology evidence="1">Multi-pass membrane protein</topology>
    </subcellularLocation>
</comment>
<feature type="transmembrane region" description="Helical" evidence="7">
    <location>
        <begin position="254"/>
        <end position="273"/>
    </location>
</feature>
<feature type="transmembrane region" description="Helical" evidence="7">
    <location>
        <begin position="52"/>
        <end position="70"/>
    </location>
</feature>
<dbReference type="EMBL" id="CP022129">
    <property type="protein sequence ID" value="ASF45248.1"/>
    <property type="molecule type" value="Genomic_DNA"/>
</dbReference>